<evidence type="ECO:0000313" key="4">
    <source>
        <dbReference type="EMBL" id="MAA21299.1"/>
    </source>
</evidence>
<sequence>MPPIEHNAPGFFYRVLWKRDDIPGAAWNSHVIDDWRQNRHVVSDQPTFKPYRIKVEAYNRLGQANTAAMEVIGYSGEGVPQAAPKDLLLKEIRDGRTAVFSWSPVNPETVRGDFRGYKIQTWTTDEGKDGLREMQVPADRNTAVVSLFRPFSRNVVHVLAYNGMHNGPPSEALDFLAPEGLPGSVASFEGRPLGSRAVYLSWKPPSEPNGLIKGYRIYYEEVRGGMLGPKNERRPPVTDPQKLRAKLAGLKPRTKYRITIRAETYAGEGSPYFFELKTPDESENLPDTADFVWTYLPGDDGSANLRVTWLPATTKHPGRDFYVQYRRKGENTWENTEVEEYEDSILLRGLDKNAFYEVRIVVVDGKYQKYSQIEEVWTGTLDVPSPPEIVHVECEASTALLKWTPRGENQASILSYSVQYSTSFNSTPSSWEDAALDIPASDTSFRLALSPWANYTFRVLARNKVGPSAASEPSATTCMTPESVPFKNPDYVTGRWNVYDDLVISWMPMAPIDHNAPGLFYRVSWKRNDLPDAAWSSHDVKDWTQESLVLRGQPRSTPYSVRVEAHNSLGQANVLPREIVVPTSDKVKLTDMMDAVLAYFQRVF</sequence>
<feature type="domain" description="Fibronectin type-III" evidence="3">
    <location>
        <begin position="83"/>
        <end position="180"/>
    </location>
</feature>
<dbReference type="PANTHER" id="PTHR44170:SF6">
    <property type="entry name" value="CONTACTIN"/>
    <property type="match status" value="1"/>
</dbReference>
<dbReference type="Pfam" id="PF00041">
    <property type="entry name" value="fn3"/>
    <property type="match status" value="4"/>
</dbReference>
<dbReference type="SMART" id="SM00060">
    <property type="entry name" value="FN3"/>
    <property type="match status" value="5"/>
</dbReference>
<accession>A0A224Z017</accession>
<feature type="domain" description="Fibronectin type-III" evidence="3">
    <location>
        <begin position="181"/>
        <end position="282"/>
    </location>
</feature>
<evidence type="ECO:0000256" key="1">
    <source>
        <dbReference type="ARBA" id="ARBA00022737"/>
    </source>
</evidence>
<dbReference type="InterPro" id="IPR013783">
    <property type="entry name" value="Ig-like_fold"/>
</dbReference>
<dbReference type="PROSITE" id="PS50853">
    <property type="entry name" value="FN3"/>
    <property type="match status" value="5"/>
</dbReference>
<dbReference type="FunFam" id="2.60.40.10:FF:000028">
    <property type="entry name" value="Neuronal cell adhesion molecule"/>
    <property type="match status" value="1"/>
</dbReference>
<evidence type="ECO:0000256" key="2">
    <source>
        <dbReference type="ARBA" id="ARBA00023157"/>
    </source>
</evidence>
<feature type="domain" description="Fibronectin type-III" evidence="3">
    <location>
        <begin position="383"/>
        <end position="483"/>
    </location>
</feature>
<dbReference type="InterPro" id="IPR036116">
    <property type="entry name" value="FN3_sf"/>
</dbReference>
<reference evidence="4" key="1">
    <citation type="journal article" date="2017" name="Parasit. Vectors">
        <title>Sialotranscriptomics of Rhipicephalus zambeziensis reveals intricate expression profiles of secretory proteins and suggests tight temporal transcriptional regulation during blood-feeding.</title>
        <authorList>
            <person name="de Castro M.H."/>
            <person name="de Klerk D."/>
            <person name="Pienaar R."/>
            <person name="Rees D.J.G."/>
            <person name="Mans B.J."/>
        </authorList>
    </citation>
    <scope>NUCLEOTIDE SEQUENCE</scope>
    <source>
        <tissue evidence="4">Salivary glands</tissue>
    </source>
</reference>
<dbReference type="EMBL" id="GFPF01010153">
    <property type="protein sequence ID" value="MAA21299.1"/>
    <property type="molecule type" value="Transcribed_RNA"/>
</dbReference>
<dbReference type="GO" id="GO:0007420">
    <property type="term" value="P:brain development"/>
    <property type="evidence" value="ECO:0007669"/>
    <property type="project" value="TreeGrafter"/>
</dbReference>
<dbReference type="CDD" id="cd00063">
    <property type="entry name" value="FN3"/>
    <property type="match status" value="5"/>
</dbReference>
<dbReference type="PANTHER" id="PTHR44170">
    <property type="entry name" value="PROTEIN SIDEKICK"/>
    <property type="match status" value="1"/>
</dbReference>
<organism evidence="4">
    <name type="scientific">Rhipicephalus zambeziensis</name>
    <dbReference type="NCBI Taxonomy" id="60191"/>
    <lineage>
        <taxon>Eukaryota</taxon>
        <taxon>Metazoa</taxon>
        <taxon>Ecdysozoa</taxon>
        <taxon>Arthropoda</taxon>
        <taxon>Chelicerata</taxon>
        <taxon>Arachnida</taxon>
        <taxon>Acari</taxon>
        <taxon>Parasitiformes</taxon>
        <taxon>Ixodida</taxon>
        <taxon>Ixodoidea</taxon>
        <taxon>Ixodidae</taxon>
        <taxon>Rhipicephalinae</taxon>
        <taxon>Rhipicephalus</taxon>
        <taxon>Rhipicephalus</taxon>
    </lineage>
</organism>
<keyword evidence="2" id="KW-1015">Disulfide bond</keyword>
<dbReference type="GO" id="GO:0030424">
    <property type="term" value="C:axon"/>
    <property type="evidence" value="ECO:0007669"/>
    <property type="project" value="TreeGrafter"/>
</dbReference>
<dbReference type="InterPro" id="IPR003961">
    <property type="entry name" value="FN3_dom"/>
</dbReference>
<dbReference type="AlphaFoldDB" id="A0A224Z017"/>
<proteinExistence type="predicted"/>
<feature type="domain" description="Fibronectin type-III" evidence="3">
    <location>
        <begin position="485"/>
        <end position="587"/>
    </location>
</feature>
<protein>
    <submittedName>
        <fullName evidence="4">Neural cell adhesion molecule l1</fullName>
    </submittedName>
</protein>
<dbReference type="FunFam" id="2.60.40.10:FF:001687">
    <property type="entry name" value="Neuroglian, isoform E"/>
    <property type="match status" value="1"/>
</dbReference>
<keyword evidence="1" id="KW-0677">Repeat</keyword>
<feature type="domain" description="Fibronectin type-III" evidence="3">
    <location>
        <begin position="1"/>
        <end position="78"/>
    </location>
</feature>
<dbReference type="Gene3D" id="2.60.40.10">
    <property type="entry name" value="Immunoglobulins"/>
    <property type="match status" value="6"/>
</dbReference>
<name>A0A224Z017_9ACAR</name>
<dbReference type="GO" id="GO:0005886">
    <property type="term" value="C:plasma membrane"/>
    <property type="evidence" value="ECO:0007669"/>
    <property type="project" value="TreeGrafter"/>
</dbReference>
<dbReference type="PRINTS" id="PR00014">
    <property type="entry name" value="FNTYPEIII"/>
</dbReference>
<dbReference type="SUPFAM" id="SSF49265">
    <property type="entry name" value="Fibronectin type III"/>
    <property type="match status" value="4"/>
</dbReference>
<dbReference type="GO" id="GO:0098632">
    <property type="term" value="F:cell-cell adhesion mediator activity"/>
    <property type="evidence" value="ECO:0007669"/>
    <property type="project" value="TreeGrafter"/>
</dbReference>
<dbReference type="GO" id="GO:0007411">
    <property type="term" value="P:axon guidance"/>
    <property type="evidence" value="ECO:0007669"/>
    <property type="project" value="TreeGrafter"/>
</dbReference>
<evidence type="ECO:0000259" key="3">
    <source>
        <dbReference type="PROSITE" id="PS50853"/>
    </source>
</evidence>